<dbReference type="EMBL" id="FWZU01000005">
    <property type="protein sequence ID" value="SMF35746.1"/>
    <property type="molecule type" value="Genomic_DNA"/>
</dbReference>
<keyword evidence="4" id="KW-1185">Reference proteome</keyword>
<protein>
    <recommendedName>
        <fullName evidence="1">UPF0597 protein SAMN06295933_3111</fullName>
    </recommendedName>
</protein>
<dbReference type="Proteomes" id="UP000192906">
    <property type="component" value="Unassembled WGS sequence"/>
</dbReference>
<dbReference type="GO" id="GO:0019450">
    <property type="term" value="P:L-cysteine catabolic process to pyruvate"/>
    <property type="evidence" value="ECO:0007669"/>
    <property type="project" value="TreeGrafter"/>
</dbReference>
<dbReference type="AlphaFoldDB" id="A0A1X7EL00"/>
<dbReference type="PANTHER" id="PTHR30501">
    <property type="entry name" value="UPF0597 PROTEIN YHAM"/>
    <property type="match status" value="1"/>
</dbReference>
<reference evidence="4" key="1">
    <citation type="submission" date="2017-04" db="EMBL/GenBank/DDBJ databases">
        <authorList>
            <person name="Varghese N."/>
            <person name="Submissions S."/>
        </authorList>
    </citation>
    <scope>NUCLEOTIDE SEQUENCE [LARGE SCALE GENOMIC DNA]</scope>
    <source>
        <strain evidence="4">K3S</strain>
    </source>
</reference>
<dbReference type="InterPro" id="IPR005130">
    <property type="entry name" value="Ser_deHydtase-like_asu"/>
</dbReference>
<dbReference type="STRING" id="1519643.SAMN06295933_3111"/>
<proteinExistence type="inferred from homology"/>
<evidence type="ECO:0000259" key="2">
    <source>
        <dbReference type="Pfam" id="PF03313"/>
    </source>
</evidence>
<dbReference type="Pfam" id="PF03313">
    <property type="entry name" value="SDH_alpha"/>
    <property type="match status" value="1"/>
</dbReference>
<name>A0A1X7EL00_9BACT</name>
<gene>
    <name evidence="3" type="ORF">SAMN06295933_3111</name>
</gene>
<dbReference type="PANTHER" id="PTHR30501:SF2">
    <property type="entry name" value="UPF0597 PROTEIN YHAM"/>
    <property type="match status" value="1"/>
</dbReference>
<sequence>MSKQDWSAYADIINREVVPALGCTEPIAIALAAAKAVETLGCQPEKTIVKVSGNLLKNGMGVGVPGTGMTGLDIAAAVGITGGKSELVLEVLRDLTEEQVSVAKKMLTDNKLSVELAETEETLYAEVLVQSGDDSARCVLARSHSAIVLVEKNGVEVFSAPWISVEDDDSDCKLTMKDIFEYATKAPVESLKFILEAARLNEAVASEGLASDWGLKVGRSMVRDIEDGLRSDDVVSYAVRLTAAASDARMEGISMPVMSNSGSGNQGLTATLPVVAFAKHYKSTEEQLIRSLIMSHLTAIHLKHSLGRLSALCGASLAATAAGCGITLILGGGLKEVEGTIRNTLGDIAGMVCDGAKTSCALKVASAVEAAINAAFLSMKGICIPGKDGIMDDNIETCIKNIGYLGSFGMIGADKAILKIMTSKKAAA</sequence>
<dbReference type="InterPro" id="IPR021144">
    <property type="entry name" value="UPF0597"/>
</dbReference>
<dbReference type="OrthoDB" id="41906at2"/>
<evidence type="ECO:0000256" key="1">
    <source>
        <dbReference type="HAMAP-Rule" id="MF_01845"/>
    </source>
</evidence>
<accession>A0A1X7EL00</accession>
<feature type="domain" description="Serine dehydratase-like alpha subunit" evidence="2">
    <location>
        <begin position="89"/>
        <end position="419"/>
    </location>
</feature>
<evidence type="ECO:0000313" key="3">
    <source>
        <dbReference type="EMBL" id="SMF35746.1"/>
    </source>
</evidence>
<dbReference type="RefSeq" id="WP_085103853.1">
    <property type="nucleotide sequence ID" value="NZ_FWZU01000005.1"/>
</dbReference>
<dbReference type="HAMAP" id="MF_01845">
    <property type="entry name" value="UPF0597"/>
    <property type="match status" value="1"/>
</dbReference>
<comment type="similarity">
    <text evidence="1">Belongs to the UPF0597 family.</text>
</comment>
<organism evidence="3 4">
    <name type="scientific">Desulfovibrio gilichinskyi</name>
    <dbReference type="NCBI Taxonomy" id="1519643"/>
    <lineage>
        <taxon>Bacteria</taxon>
        <taxon>Pseudomonadati</taxon>
        <taxon>Thermodesulfobacteriota</taxon>
        <taxon>Desulfovibrionia</taxon>
        <taxon>Desulfovibrionales</taxon>
        <taxon>Desulfovibrionaceae</taxon>
        <taxon>Desulfovibrio</taxon>
    </lineage>
</organism>
<dbReference type="PIRSF" id="PIRSF006054">
    <property type="entry name" value="UCP006054"/>
    <property type="match status" value="1"/>
</dbReference>
<dbReference type="GO" id="GO:0080146">
    <property type="term" value="F:L-cysteine desulfhydrase activity"/>
    <property type="evidence" value="ECO:0007669"/>
    <property type="project" value="TreeGrafter"/>
</dbReference>
<evidence type="ECO:0000313" key="4">
    <source>
        <dbReference type="Proteomes" id="UP000192906"/>
    </source>
</evidence>